<evidence type="ECO:0000259" key="5">
    <source>
        <dbReference type="PROSITE" id="PS51379"/>
    </source>
</evidence>
<feature type="domain" description="4Fe-4S ferredoxin-type" evidence="5">
    <location>
        <begin position="34"/>
        <end position="63"/>
    </location>
</feature>
<evidence type="ECO:0000256" key="3">
    <source>
        <dbReference type="ARBA" id="ARBA00023004"/>
    </source>
</evidence>
<comment type="caution">
    <text evidence="6">The sequence shown here is derived from an EMBL/GenBank/DDBJ whole genome shotgun (WGS) entry which is preliminary data.</text>
</comment>
<keyword evidence="4" id="KW-0411">Iron-sulfur</keyword>
<gene>
    <name evidence="6" type="primary">ndhI</name>
    <name evidence="6" type="ORF">Psch_00461</name>
</gene>
<evidence type="ECO:0000313" key="6">
    <source>
        <dbReference type="EMBL" id="TEB06927.1"/>
    </source>
</evidence>
<reference evidence="6 7" key="1">
    <citation type="journal article" date="2018" name="Environ. Microbiol.">
        <title>Novel energy conservation strategies and behaviour of Pelotomaculum schinkii driving syntrophic propionate catabolism.</title>
        <authorList>
            <person name="Hidalgo-Ahumada C.A.P."/>
            <person name="Nobu M.K."/>
            <person name="Narihiro T."/>
            <person name="Tamaki H."/>
            <person name="Liu W.T."/>
            <person name="Kamagata Y."/>
            <person name="Stams A.J.M."/>
            <person name="Imachi H."/>
            <person name="Sousa D.Z."/>
        </authorList>
    </citation>
    <scope>NUCLEOTIDE SEQUENCE [LARGE SCALE GENOMIC DNA]</scope>
    <source>
        <strain evidence="6 7">HH</strain>
    </source>
</reference>
<evidence type="ECO:0000256" key="2">
    <source>
        <dbReference type="ARBA" id="ARBA00022723"/>
    </source>
</evidence>
<dbReference type="GO" id="GO:0051539">
    <property type="term" value="F:4 iron, 4 sulfur cluster binding"/>
    <property type="evidence" value="ECO:0007669"/>
    <property type="project" value="UniProtKB-KW"/>
</dbReference>
<sequence length="122" mass="13683">MFGMLSPILKNGLGKPATRLYPFEKREAFDKARGQLEIDIDKCIFCGMCQRKCPSTCLSVEKAACKWELNPYNCIICGVCVEACPTKCLSLNKVYRTPVYVKENQIKIGKPPVKKTATKENS</sequence>
<protein>
    <submittedName>
        <fullName evidence="6">NAD(P)H-quinone oxidoreductase subunit I</fullName>
        <ecNumber evidence="6">1.6.5.-</ecNumber>
    </submittedName>
</protein>
<dbReference type="GO" id="GO:0016020">
    <property type="term" value="C:membrane"/>
    <property type="evidence" value="ECO:0007669"/>
    <property type="project" value="InterPro"/>
</dbReference>
<dbReference type="GO" id="GO:0016651">
    <property type="term" value="F:oxidoreductase activity, acting on NAD(P)H"/>
    <property type="evidence" value="ECO:0007669"/>
    <property type="project" value="InterPro"/>
</dbReference>
<dbReference type="PANTHER" id="PTHR10849">
    <property type="entry name" value="NADH DEHYDROGENASE UBIQUINONE IRON-SULFUR PROTEIN 8, MITOCHONDRIAL"/>
    <property type="match status" value="1"/>
</dbReference>
<dbReference type="InterPro" id="IPR017900">
    <property type="entry name" value="4Fe4S_Fe_S_CS"/>
</dbReference>
<dbReference type="RefSeq" id="WP_134218458.1">
    <property type="nucleotide sequence ID" value="NZ_QFGA01000001.1"/>
</dbReference>
<dbReference type="GO" id="GO:0046872">
    <property type="term" value="F:metal ion binding"/>
    <property type="evidence" value="ECO:0007669"/>
    <property type="project" value="UniProtKB-KW"/>
</dbReference>
<dbReference type="SUPFAM" id="SSF46548">
    <property type="entry name" value="alpha-helical ferredoxin"/>
    <property type="match status" value="1"/>
</dbReference>
<dbReference type="PROSITE" id="PS51379">
    <property type="entry name" value="4FE4S_FER_2"/>
    <property type="match status" value="2"/>
</dbReference>
<keyword evidence="3" id="KW-0408">Iron</keyword>
<dbReference type="Gene3D" id="3.30.70.3270">
    <property type="match status" value="1"/>
</dbReference>
<keyword evidence="6" id="KW-0560">Oxidoreductase</keyword>
<proteinExistence type="predicted"/>
<dbReference type="InterPro" id="IPR010226">
    <property type="entry name" value="NADH_quinone_OxRdtase_chainI"/>
</dbReference>
<dbReference type="EMBL" id="QFGA01000001">
    <property type="protein sequence ID" value="TEB06927.1"/>
    <property type="molecule type" value="Genomic_DNA"/>
</dbReference>
<dbReference type="AlphaFoldDB" id="A0A4Y7RF27"/>
<dbReference type="InterPro" id="IPR017896">
    <property type="entry name" value="4Fe4S_Fe-S-bd"/>
</dbReference>
<accession>A0A4Y7RF27</accession>
<dbReference type="Pfam" id="PF12838">
    <property type="entry name" value="Fer4_7"/>
    <property type="match status" value="1"/>
</dbReference>
<keyword evidence="7" id="KW-1185">Reference proteome</keyword>
<feature type="domain" description="4Fe-4S ferredoxin-type" evidence="5">
    <location>
        <begin position="65"/>
        <end position="94"/>
    </location>
</feature>
<dbReference type="Proteomes" id="UP000298324">
    <property type="component" value="Unassembled WGS sequence"/>
</dbReference>
<dbReference type="PROSITE" id="PS00198">
    <property type="entry name" value="4FE4S_FER_1"/>
    <property type="match status" value="2"/>
</dbReference>
<keyword evidence="2" id="KW-0479">Metal-binding</keyword>
<dbReference type="EC" id="1.6.5.-" evidence="6"/>
<name>A0A4Y7RF27_9FIRM</name>
<evidence type="ECO:0000256" key="4">
    <source>
        <dbReference type="ARBA" id="ARBA00023014"/>
    </source>
</evidence>
<evidence type="ECO:0000313" key="7">
    <source>
        <dbReference type="Proteomes" id="UP000298324"/>
    </source>
</evidence>
<evidence type="ECO:0000256" key="1">
    <source>
        <dbReference type="ARBA" id="ARBA00022485"/>
    </source>
</evidence>
<keyword evidence="1" id="KW-0004">4Fe-4S</keyword>
<organism evidence="6 7">
    <name type="scientific">Pelotomaculum schinkii</name>
    <dbReference type="NCBI Taxonomy" id="78350"/>
    <lineage>
        <taxon>Bacteria</taxon>
        <taxon>Bacillati</taxon>
        <taxon>Bacillota</taxon>
        <taxon>Clostridia</taxon>
        <taxon>Eubacteriales</taxon>
        <taxon>Desulfotomaculaceae</taxon>
        <taxon>Pelotomaculum</taxon>
    </lineage>
</organism>